<evidence type="ECO:0000313" key="2">
    <source>
        <dbReference type="Proteomes" id="UP000503130"/>
    </source>
</evidence>
<organism evidence="1 2">
    <name type="scientific">Streptococcus gallolyticus</name>
    <dbReference type="NCBI Taxonomy" id="315405"/>
    <lineage>
        <taxon>Bacteria</taxon>
        <taxon>Bacillati</taxon>
        <taxon>Bacillota</taxon>
        <taxon>Bacilli</taxon>
        <taxon>Lactobacillales</taxon>
        <taxon>Streptococcaceae</taxon>
        <taxon>Streptococcus</taxon>
    </lineage>
</organism>
<dbReference type="InterPro" id="IPR047951">
    <property type="entry name" value="Transpos_ISL3"/>
</dbReference>
<dbReference type="PANTHER" id="PTHR33498">
    <property type="entry name" value="TRANSPOSASE FOR INSERTION SEQUENCE ELEMENT IS1557"/>
    <property type="match status" value="1"/>
</dbReference>
<dbReference type="Proteomes" id="UP000503130">
    <property type="component" value="Chromosome"/>
</dbReference>
<reference evidence="1 2" key="1">
    <citation type="submission" date="2019-09" db="EMBL/GenBank/DDBJ databases">
        <title>FDA dAtabase for Regulatory Grade micrObial Sequences (FDA-ARGOS): Supporting development and validation of Infectious Disease Dx tests.</title>
        <authorList>
            <person name="Sciortino C."/>
            <person name="Tallon L."/>
            <person name="Sadzewicz L."/>
            <person name="Vavikolanu K."/>
            <person name="Mehta A."/>
            <person name="Aluvathingal J."/>
            <person name="Nadendla S."/>
            <person name="Nandy P."/>
            <person name="Geyer C."/>
            <person name="Yan Y."/>
            <person name="Sichtig H."/>
        </authorList>
    </citation>
    <scope>NUCLEOTIDE SEQUENCE [LARGE SCALE GENOMIC DNA]</scope>
    <source>
        <strain evidence="1 2">FDAARGOS_666</strain>
    </source>
</reference>
<proteinExistence type="predicted"/>
<evidence type="ECO:0000313" key="1">
    <source>
        <dbReference type="EMBL" id="QIX73905.1"/>
    </source>
</evidence>
<dbReference type="EMBL" id="CP050959">
    <property type="protein sequence ID" value="QIX73905.1"/>
    <property type="molecule type" value="Genomic_DNA"/>
</dbReference>
<protein>
    <submittedName>
        <fullName evidence="1">Transposase</fullName>
    </submittedName>
</protein>
<gene>
    <name evidence="1" type="ORF">FOB74_05295</name>
</gene>
<dbReference type="AlphaFoldDB" id="A0AAE6YQZ9"/>
<dbReference type="PANTHER" id="PTHR33498:SF1">
    <property type="entry name" value="TRANSPOSASE FOR INSERTION SEQUENCE ELEMENT IS1557"/>
    <property type="match status" value="1"/>
</dbReference>
<sequence length="96" mass="11953">MNRALKQTRIQIMKQFEKKSLEYRVLKYYWKLIQKDSRKLSPHTFYSKTFRETLTLKGCLEKIFKHVPQFKHYYNLYQLLLFHLQEKNTEQFFGLI</sequence>
<name>A0AAE6YQZ9_9STRE</name>
<accession>A0AAE6YQZ9</accession>